<dbReference type="InterPro" id="IPR001164">
    <property type="entry name" value="ArfGAP_dom"/>
</dbReference>
<name>A0A6A4PFL0_LUPAL</name>
<sequence length="664" mass="72123">MASRLKEDEKNERIIRGLLKLQHNRRCINCNSVGPQYVCTNFWTFICTNCSGMHREFTHRVKSVSMAKFTSQEVSALQEGGNQRAKDFFFKEWDAQRHSFPDSSNVNRLRDFIKHVYVERRFTGEGTYDKASKTTVGDKDNSYENKRAETDHGGPKSPTYERQYDDSSNSSGRSPGSDQESRQYGDYRRGSAYPSVVNDWRREDRKISEESQSPERAKDLGSSSSPVVRPVRDILGENVIPLRISEPPKANSGRASDGSALAQRTASSSNLASSKANPAPEDVKLQTIKSLIDFDDDPEPPVAPAIPQAQQTTMLQPAVQPANPSDDNWASFDVAPEAKVTPSPANINTLESVLSQFSVPASSSAHVPEVQGGPNVAIANSGQWASFHHQQPLFPATASPSTTQQFAPPPVGGTASNQPWNIPPTVQGHPSTPMSHAYHHASNPVNEAISNVVSQPSTVEINSGRKALPEDLFTVNYSSFPAPVRGWQMSFPHGMGIPMQYNNVPMASFPQPSKSTNPFDVGSEYTPDQAPTFPSMSSLQGALPSLAPPAAMQPSGLGYPSYAWTPPPSSSYASVPRPQAQIDASAFEPRAYMGQQMPANMGHQMRINMGQHMPTNIPIPRQQVGSFGAGGTVFGLSNPDQQLTEGSSTNSNPHPFPGGGNPFG</sequence>
<dbReference type="InterPro" id="IPR044820">
    <property type="entry name" value="AGD14-like"/>
</dbReference>
<feature type="compositionally biased region" description="Basic and acidic residues" evidence="4">
    <location>
        <begin position="199"/>
        <end position="219"/>
    </location>
</feature>
<feature type="region of interest" description="Disordered" evidence="4">
    <location>
        <begin position="128"/>
        <end position="229"/>
    </location>
</feature>
<keyword evidence="6" id="KW-1185">Reference proteome</keyword>
<dbReference type="GO" id="GO:0008270">
    <property type="term" value="F:zinc ion binding"/>
    <property type="evidence" value="ECO:0007669"/>
    <property type="project" value="UniProtKB-KW"/>
</dbReference>
<feature type="region of interest" description="Disordered" evidence="4">
    <location>
        <begin position="244"/>
        <end position="282"/>
    </location>
</feature>
<evidence type="ECO:0000256" key="2">
    <source>
        <dbReference type="ARBA" id="ARBA00022771"/>
    </source>
</evidence>
<dbReference type="OrthoDB" id="6036at2759"/>
<keyword evidence="2" id="KW-0863">Zinc-finger</keyword>
<comment type="caution">
    <text evidence="5">The sequence shown here is derived from an EMBL/GenBank/DDBJ whole genome shotgun (WGS) entry which is preliminary data.</text>
</comment>
<dbReference type="AlphaFoldDB" id="A0A6A4PFL0"/>
<evidence type="ECO:0000256" key="3">
    <source>
        <dbReference type="ARBA" id="ARBA00022833"/>
    </source>
</evidence>
<dbReference type="InterPro" id="IPR037278">
    <property type="entry name" value="ARFGAP/RecO"/>
</dbReference>
<feature type="compositionally biased region" description="Low complexity" evidence="4">
    <location>
        <begin position="166"/>
        <end position="178"/>
    </location>
</feature>
<dbReference type="PANTHER" id="PTHR46085:SF3">
    <property type="entry name" value="ARF GTPASE ACTIVATING PROTEIN"/>
    <property type="match status" value="1"/>
</dbReference>
<feature type="region of interest" description="Disordered" evidence="4">
    <location>
        <begin position="630"/>
        <end position="664"/>
    </location>
</feature>
<feature type="compositionally biased region" description="Basic and acidic residues" evidence="4">
    <location>
        <begin position="179"/>
        <end position="189"/>
    </location>
</feature>
<evidence type="ECO:0000256" key="4">
    <source>
        <dbReference type="SAM" id="MobiDB-lite"/>
    </source>
</evidence>
<dbReference type="GO" id="GO:0005096">
    <property type="term" value="F:GTPase activator activity"/>
    <property type="evidence" value="ECO:0007669"/>
    <property type="project" value="InterPro"/>
</dbReference>
<dbReference type="EMBL" id="WOCE01000014">
    <property type="protein sequence ID" value="KAE9600293.1"/>
    <property type="molecule type" value="Genomic_DNA"/>
</dbReference>
<dbReference type="PROSITE" id="PS50115">
    <property type="entry name" value="ARFGAP"/>
    <property type="match status" value="1"/>
</dbReference>
<dbReference type="FunFam" id="1.10.220.150:FF:000005">
    <property type="entry name" value="Arf-GAP domain and FG repeat-containing protein 1"/>
    <property type="match status" value="1"/>
</dbReference>
<evidence type="ECO:0000313" key="5">
    <source>
        <dbReference type="EMBL" id="KAE9600293.1"/>
    </source>
</evidence>
<dbReference type="CDD" id="cd08838">
    <property type="entry name" value="ArfGap_AGFG"/>
    <property type="match status" value="1"/>
</dbReference>
<proteinExistence type="predicted"/>
<feature type="compositionally biased region" description="Polar residues" evidence="4">
    <location>
        <begin position="638"/>
        <end position="651"/>
    </location>
</feature>
<keyword evidence="1" id="KW-0479">Metal-binding</keyword>
<evidence type="ECO:0000256" key="1">
    <source>
        <dbReference type="ARBA" id="ARBA00022723"/>
    </source>
</evidence>
<gene>
    <name evidence="5" type="ORF">Lalb_Chr14g0371371</name>
</gene>
<feature type="compositionally biased region" description="Basic and acidic residues" evidence="4">
    <location>
        <begin position="128"/>
        <end position="154"/>
    </location>
</feature>
<reference evidence="6" key="1">
    <citation type="journal article" date="2020" name="Nat. Commun.">
        <title>Genome sequence of the cluster root forming white lupin.</title>
        <authorList>
            <person name="Hufnagel B."/>
            <person name="Marques A."/>
            <person name="Soriano A."/>
            <person name="Marques L."/>
            <person name="Divol F."/>
            <person name="Doumas P."/>
            <person name="Sallet E."/>
            <person name="Mancinotti D."/>
            <person name="Carrere S."/>
            <person name="Marande W."/>
            <person name="Arribat S."/>
            <person name="Keller J."/>
            <person name="Huneau C."/>
            <person name="Blein T."/>
            <person name="Aime D."/>
            <person name="Laguerre M."/>
            <person name="Taylor J."/>
            <person name="Schubert V."/>
            <person name="Nelson M."/>
            <person name="Geu-Flores F."/>
            <person name="Crespi M."/>
            <person name="Gallardo-Guerrero K."/>
            <person name="Delaux P.-M."/>
            <person name="Salse J."/>
            <person name="Berges H."/>
            <person name="Guyot R."/>
            <person name="Gouzy J."/>
            <person name="Peret B."/>
        </authorList>
    </citation>
    <scope>NUCLEOTIDE SEQUENCE [LARGE SCALE GENOMIC DNA]</scope>
    <source>
        <strain evidence="6">cv. Amiga</strain>
    </source>
</reference>
<dbReference type="SMART" id="SM00105">
    <property type="entry name" value="ArfGap"/>
    <property type="match status" value="1"/>
</dbReference>
<evidence type="ECO:0000313" key="6">
    <source>
        <dbReference type="Proteomes" id="UP000447434"/>
    </source>
</evidence>
<dbReference type="SUPFAM" id="SSF57863">
    <property type="entry name" value="ArfGap/RecO-like zinc finger"/>
    <property type="match status" value="1"/>
</dbReference>
<feature type="region of interest" description="Disordered" evidence="4">
    <location>
        <begin position="393"/>
        <end position="436"/>
    </location>
</feature>
<accession>A0A6A4PFL0</accession>
<keyword evidence="3" id="KW-0862">Zinc</keyword>
<dbReference type="Proteomes" id="UP000447434">
    <property type="component" value="Chromosome 14"/>
</dbReference>
<feature type="compositionally biased region" description="Low complexity" evidence="4">
    <location>
        <begin position="266"/>
        <end position="280"/>
    </location>
</feature>
<organism evidence="5 6">
    <name type="scientific">Lupinus albus</name>
    <name type="common">White lupine</name>
    <name type="synonym">Lupinus termis</name>
    <dbReference type="NCBI Taxonomy" id="3870"/>
    <lineage>
        <taxon>Eukaryota</taxon>
        <taxon>Viridiplantae</taxon>
        <taxon>Streptophyta</taxon>
        <taxon>Embryophyta</taxon>
        <taxon>Tracheophyta</taxon>
        <taxon>Spermatophyta</taxon>
        <taxon>Magnoliopsida</taxon>
        <taxon>eudicotyledons</taxon>
        <taxon>Gunneridae</taxon>
        <taxon>Pentapetalae</taxon>
        <taxon>rosids</taxon>
        <taxon>fabids</taxon>
        <taxon>Fabales</taxon>
        <taxon>Fabaceae</taxon>
        <taxon>Papilionoideae</taxon>
        <taxon>50 kb inversion clade</taxon>
        <taxon>genistoids sensu lato</taxon>
        <taxon>core genistoids</taxon>
        <taxon>Genisteae</taxon>
        <taxon>Lupinus</taxon>
    </lineage>
</organism>
<dbReference type="Gene3D" id="1.10.220.150">
    <property type="entry name" value="Arf GTPase activating protein"/>
    <property type="match status" value="1"/>
</dbReference>
<protein>
    <submittedName>
        <fullName evidence="5">Putative Arf GTPase activating protein</fullName>
    </submittedName>
</protein>
<dbReference type="Pfam" id="PF01412">
    <property type="entry name" value="ArfGap"/>
    <property type="match status" value="1"/>
</dbReference>
<dbReference type="InterPro" id="IPR038508">
    <property type="entry name" value="ArfGAP_dom_sf"/>
</dbReference>
<dbReference type="PANTHER" id="PTHR46085">
    <property type="entry name" value="ARFGAP/RECO-RELATED"/>
    <property type="match status" value="1"/>
</dbReference>
<dbReference type="PRINTS" id="PR00405">
    <property type="entry name" value="REVINTRACTNG"/>
</dbReference>